<dbReference type="InterPro" id="IPR018389">
    <property type="entry name" value="DctP_fam"/>
</dbReference>
<dbReference type="Pfam" id="PF03480">
    <property type="entry name" value="DctP"/>
    <property type="match status" value="1"/>
</dbReference>
<dbReference type="PANTHER" id="PTHR33376:SF7">
    <property type="entry name" value="C4-DICARBOXYLATE-BINDING PROTEIN DCTB"/>
    <property type="match status" value="1"/>
</dbReference>
<dbReference type="EMBL" id="JBEPLY010000001">
    <property type="protein sequence ID" value="MET3598401.1"/>
    <property type="molecule type" value="Genomic_DNA"/>
</dbReference>
<sequence length="332" mass="35996">MSMMNRRTFGKLTAGLAAAAAMGSRASAQTTIRLAHHLPETSEQHIAATRFAELVDERTNGALKVVVVPSGQMGGQREIIESVQLGTLEMGYGESGLYANYVPAFGVLTLPYLYDGREHWTNVVTGDIGTGLSEELEQATGLVVMNWILAGYRDTYSKGKVLDTPAAFDGIKIRVPESPVFIETFRALNAQPTPIPSPEIYTALQTGVVSAMEGTPEVGYIQKMYEVTDNLNMTRHILFDGSFCCNRAFLDSLPDDQRDVVLTAAEEVAVLQRQESPEREAAWFDKLAETGLAINEFDLAPFRAALVPVQDSFAEKANATDVVAAIRAAGGE</sequence>
<evidence type="ECO:0000256" key="1">
    <source>
        <dbReference type="ARBA" id="ARBA00009023"/>
    </source>
</evidence>
<feature type="chain" id="PRO_5045178385" evidence="4">
    <location>
        <begin position="29"/>
        <end position="332"/>
    </location>
</feature>
<dbReference type="Proteomes" id="UP001549164">
    <property type="component" value="Unassembled WGS sequence"/>
</dbReference>
<name>A0ABV2I661_9HYPH</name>
<protein>
    <submittedName>
        <fullName evidence="5">Tripartite ATP-independent transporter DctP family solute receptor</fullName>
    </submittedName>
</protein>
<dbReference type="InterPro" id="IPR006311">
    <property type="entry name" value="TAT_signal"/>
</dbReference>
<dbReference type="PROSITE" id="PS51318">
    <property type="entry name" value="TAT"/>
    <property type="match status" value="1"/>
</dbReference>
<keyword evidence="3 4" id="KW-0732">Signal</keyword>
<gene>
    <name evidence="5" type="ORF">ABID12_000322</name>
</gene>
<reference evidence="5 6" key="1">
    <citation type="submission" date="2024-06" db="EMBL/GenBank/DDBJ databases">
        <title>Genomic Encyclopedia of Type Strains, Phase IV (KMG-IV): sequencing the most valuable type-strain genomes for metagenomic binning, comparative biology and taxonomic classification.</title>
        <authorList>
            <person name="Goeker M."/>
        </authorList>
    </citation>
    <scope>NUCLEOTIDE SEQUENCE [LARGE SCALE GENOMIC DNA]</scope>
    <source>
        <strain evidence="5 6">DSM 28102</strain>
    </source>
</reference>
<evidence type="ECO:0000256" key="3">
    <source>
        <dbReference type="ARBA" id="ARBA00022729"/>
    </source>
</evidence>
<feature type="signal peptide" evidence="4">
    <location>
        <begin position="1"/>
        <end position="28"/>
    </location>
</feature>
<proteinExistence type="inferred from homology"/>
<dbReference type="NCBIfam" id="TIGR00787">
    <property type="entry name" value="dctP"/>
    <property type="match status" value="1"/>
</dbReference>
<dbReference type="PIRSF" id="PIRSF006470">
    <property type="entry name" value="DctB"/>
    <property type="match status" value="1"/>
</dbReference>
<dbReference type="InterPro" id="IPR038404">
    <property type="entry name" value="TRAP_DctP_sf"/>
</dbReference>
<accession>A0ABV2I661</accession>
<dbReference type="NCBIfam" id="NF037995">
    <property type="entry name" value="TRAP_S1"/>
    <property type="match status" value="1"/>
</dbReference>
<evidence type="ECO:0000256" key="4">
    <source>
        <dbReference type="SAM" id="SignalP"/>
    </source>
</evidence>
<keyword evidence="6" id="KW-1185">Reference proteome</keyword>
<evidence type="ECO:0000313" key="5">
    <source>
        <dbReference type="EMBL" id="MET3598401.1"/>
    </source>
</evidence>
<organism evidence="5 6">
    <name type="scientific">Martelella mangrovi</name>
    <dbReference type="NCBI Taxonomy" id="1397477"/>
    <lineage>
        <taxon>Bacteria</taxon>
        <taxon>Pseudomonadati</taxon>
        <taxon>Pseudomonadota</taxon>
        <taxon>Alphaproteobacteria</taxon>
        <taxon>Hyphomicrobiales</taxon>
        <taxon>Aurantimonadaceae</taxon>
        <taxon>Martelella</taxon>
    </lineage>
</organism>
<dbReference type="PANTHER" id="PTHR33376">
    <property type="match status" value="1"/>
</dbReference>
<comment type="caution">
    <text evidence="5">The sequence shown here is derived from an EMBL/GenBank/DDBJ whole genome shotgun (WGS) entry which is preliminary data.</text>
</comment>
<dbReference type="Gene3D" id="3.40.190.170">
    <property type="entry name" value="Bacterial extracellular solute-binding protein, family 7"/>
    <property type="match status" value="1"/>
</dbReference>
<dbReference type="CDD" id="cd13603">
    <property type="entry name" value="PBP2_TRAP_Siap_TeaA_like"/>
    <property type="match status" value="1"/>
</dbReference>
<keyword evidence="5" id="KW-0675">Receptor</keyword>
<keyword evidence="2" id="KW-0813">Transport</keyword>
<dbReference type="InterPro" id="IPR004682">
    <property type="entry name" value="TRAP_DctP"/>
</dbReference>
<comment type="similarity">
    <text evidence="1">Belongs to the bacterial solute-binding protein 7 family.</text>
</comment>
<dbReference type="RefSeq" id="WP_354432832.1">
    <property type="nucleotide sequence ID" value="NZ_JBEPLY010000001.1"/>
</dbReference>
<evidence type="ECO:0000256" key="2">
    <source>
        <dbReference type="ARBA" id="ARBA00022448"/>
    </source>
</evidence>
<evidence type="ECO:0000313" key="6">
    <source>
        <dbReference type="Proteomes" id="UP001549164"/>
    </source>
</evidence>